<organism evidence="4">
    <name type="scientific">Capitella teleta</name>
    <name type="common">Polychaete worm</name>
    <dbReference type="NCBI Taxonomy" id="283909"/>
    <lineage>
        <taxon>Eukaryota</taxon>
        <taxon>Metazoa</taxon>
        <taxon>Spiralia</taxon>
        <taxon>Lophotrochozoa</taxon>
        <taxon>Annelida</taxon>
        <taxon>Polychaeta</taxon>
        <taxon>Sedentaria</taxon>
        <taxon>Scolecida</taxon>
        <taxon>Capitellidae</taxon>
        <taxon>Capitella</taxon>
    </lineage>
</organism>
<dbReference type="InterPro" id="IPR002833">
    <property type="entry name" value="PTH2"/>
</dbReference>
<dbReference type="EMBL" id="KB310103">
    <property type="protein sequence ID" value="ELT92488.1"/>
    <property type="molecule type" value="Genomic_DNA"/>
</dbReference>
<evidence type="ECO:0000256" key="3">
    <source>
        <dbReference type="ARBA" id="ARBA00048707"/>
    </source>
</evidence>
<dbReference type="InterPro" id="IPR023476">
    <property type="entry name" value="Pep_tRNA_hydro_II_dom_sf"/>
</dbReference>
<dbReference type="OMA" id="AIIAQCC"/>
<dbReference type="GO" id="GO:0004045">
    <property type="term" value="F:peptidyl-tRNA hydrolase activity"/>
    <property type="evidence" value="ECO:0007669"/>
    <property type="project" value="UniProtKB-EC"/>
</dbReference>
<evidence type="ECO:0000256" key="2">
    <source>
        <dbReference type="ARBA" id="ARBA00022801"/>
    </source>
</evidence>
<evidence type="ECO:0000313" key="5">
    <source>
        <dbReference type="EnsemblMetazoa" id="CapteP219097"/>
    </source>
</evidence>
<dbReference type="FunCoup" id="R7TFD5">
    <property type="interactions" value="63"/>
</dbReference>
<accession>R7TFD5</accession>
<keyword evidence="2" id="KW-0378">Hydrolase</keyword>
<reference evidence="6" key="1">
    <citation type="submission" date="2012-12" db="EMBL/GenBank/DDBJ databases">
        <authorList>
            <person name="Hellsten U."/>
            <person name="Grimwood J."/>
            <person name="Chapman J.A."/>
            <person name="Shapiro H."/>
            <person name="Aerts A."/>
            <person name="Otillar R.P."/>
            <person name="Terry A.Y."/>
            <person name="Boore J.L."/>
            <person name="Simakov O."/>
            <person name="Marletaz F."/>
            <person name="Cho S.-J."/>
            <person name="Edsinger-Gonzales E."/>
            <person name="Havlak P."/>
            <person name="Kuo D.-H."/>
            <person name="Larsson T."/>
            <person name="Lv J."/>
            <person name="Arendt D."/>
            <person name="Savage R."/>
            <person name="Osoegawa K."/>
            <person name="de Jong P."/>
            <person name="Lindberg D.R."/>
            <person name="Seaver E.C."/>
            <person name="Weisblat D.A."/>
            <person name="Putnam N.H."/>
            <person name="Grigoriev I.V."/>
            <person name="Rokhsar D.S."/>
        </authorList>
    </citation>
    <scope>NUCLEOTIDE SEQUENCE</scope>
    <source>
        <strain evidence="6">I ESC-2004</strain>
    </source>
</reference>
<reference evidence="4 6" key="2">
    <citation type="journal article" date="2013" name="Nature">
        <title>Insights into bilaterian evolution from three spiralian genomes.</title>
        <authorList>
            <person name="Simakov O."/>
            <person name="Marletaz F."/>
            <person name="Cho S.J."/>
            <person name="Edsinger-Gonzales E."/>
            <person name="Havlak P."/>
            <person name="Hellsten U."/>
            <person name="Kuo D.H."/>
            <person name="Larsson T."/>
            <person name="Lv J."/>
            <person name="Arendt D."/>
            <person name="Savage R."/>
            <person name="Osoegawa K."/>
            <person name="de Jong P."/>
            <person name="Grimwood J."/>
            <person name="Chapman J.A."/>
            <person name="Shapiro H."/>
            <person name="Aerts A."/>
            <person name="Otillar R.P."/>
            <person name="Terry A.Y."/>
            <person name="Boore J.L."/>
            <person name="Grigoriev I.V."/>
            <person name="Lindberg D.R."/>
            <person name="Seaver E.C."/>
            <person name="Weisblat D.A."/>
            <person name="Putnam N.H."/>
            <person name="Rokhsar D.S."/>
        </authorList>
    </citation>
    <scope>NUCLEOTIDE SEQUENCE</scope>
    <source>
        <strain evidence="4 6">I ESC-2004</strain>
    </source>
</reference>
<dbReference type="SUPFAM" id="SSF102462">
    <property type="entry name" value="Peptidyl-tRNA hydrolase II"/>
    <property type="match status" value="1"/>
</dbReference>
<dbReference type="Pfam" id="PF01981">
    <property type="entry name" value="PTH2"/>
    <property type="match status" value="1"/>
</dbReference>
<dbReference type="InterPro" id="IPR042237">
    <property type="entry name" value="PTRHD1"/>
</dbReference>
<proteinExistence type="predicted"/>
<gene>
    <name evidence="4" type="ORF">CAPTEDRAFT_219097</name>
</gene>
<reference evidence="5" key="3">
    <citation type="submission" date="2015-06" db="UniProtKB">
        <authorList>
            <consortium name="EnsemblMetazoa"/>
        </authorList>
    </citation>
    <scope>IDENTIFICATION</scope>
</reference>
<protein>
    <recommendedName>
        <fullName evidence="1">peptidyl-tRNA hydrolase</fullName>
        <ecNumber evidence="1">3.1.1.29</ecNumber>
    </recommendedName>
</protein>
<dbReference type="Gene3D" id="3.40.1490.10">
    <property type="entry name" value="Bit1"/>
    <property type="match status" value="1"/>
</dbReference>
<dbReference type="STRING" id="283909.R7TFD5"/>
<dbReference type="Proteomes" id="UP000014760">
    <property type="component" value="Unassembled WGS sequence"/>
</dbReference>
<name>R7TFD5_CAPTE</name>
<dbReference type="CDD" id="cd02429">
    <property type="entry name" value="PTH2_like"/>
    <property type="match status" value="1"/>
</dbReference>
<comment type="catalytic activity">
    <reaction evidence="3">
        <text>an N-acyl-L-alpha-aminoacyl-tRNA + H2O = an N-acyl-L-amino acid + a tRNA + H(+)</text>
        <dbReference type="Rhea" id="RHEA:54448"/>
        <dbReference type="Rhea" id="RHEA-COMP:10123"/>
        <dbReference type="Rhea" id="RHEA-COMP:13883"/>
        <dbReference type="ChEBI" id="CHEBI:15377"/>
        <dbReference type="ChEBI" id="CHEBI:15378"/>
        <dbReference type="ChEBI" id="CHEBI:59874"/>
        <dbReference type="ChEBI" id="CHEBI:78442"/>
        <dbReference type="ChEBI" id="CHEBI:138191"/>
        <dbReference type="EC" id="3.1.1.29"/>
    </reaction>
</comment>
<evidence type="ECO:0000256" key="1">
    <source>
        <dbReference type="ARBA" id="ARBA00013260"/>
    </source>
</evidence>
<dbReference type="EC" id="3.1.1.29" evidence="1"/>
<evidence type="ECO:0000313" key="6">
    <source>
        <dbReference type="Proteomes" id="UP000014760"/>
    </source>
</evidence>
<dbReference type="OrthoDB" id="201213at2759"/>
<dbReference type="PANTHER" id="PTHR46194">
    <property type="entry name" value="PEPTIDYL-TRNA HYDROLASE PTRHD1-RELATED"/>
    <property type="match status" value="1"/>
</dbReference>
<evidence type="ECO:0000313" key="4">
    <source>
        <dbReference type="EMBL" id="ELT92488.1"/>
    </source>
</evidence>
<dbReference type="EnsemblMetazoa" id="CapteT219097">
    <property type="protein sequence ID" value="CapteP219097"/>
    <property type="gene ID" value="CapteG219097"/>
</dbReference>
<keyword evidence="6" id="KW-1185">Reference proteome</keyword>
<dbReference type="EMBL" id="AMQN01013291">
    <property type="status" value="NOT_ANNOTATED_CDS"/>
    <property type="molecule type" value="Genomic_DNA"/>
</dbReference>
<dbReference type="AlphaFoldDB" id="R7TFD5"/>
<sequence>MSASLGLVQYVVVRSDLIAKHGWNVGSLVAQACHACTAAMHRYKDSDDTISYLNDTDHMHKVILGIDGEDKIRDLASLLQSKNVDHYAWLEQPENIITAIATRPYVKEEIKKNFAGLKLLK</sequence>
<dbReference type="HOGENOM" id="CLU_119261_1_1_1"/>
<dbReference type="PANTHER" id="PTHR46194:SF1">
    <property type="entry name" value="PEPTIDYL-TRNA HYDROLASE PTRHD1-RELATED"/>
    <property type="match status" value="1"/>
</dbReference>